<dbReference type="PANTHER" id="PTHR44329">
    <property type="entry name" value="SERINE/THREONINE-PROTEIN KINASE TNNI3K-RELATED"/>
    <property type="match status" value="1"/>
</dbReference>
<dbReference type="InterPro" id="IPR011009">
    <property type="entry name" value="Kinase-like_dom_sf"/>
</dbReference>
<evidence type="ECO:0000313" key="2">
    <source>
        <dbReference type="EMBL" id="PHH54994.1"/>
    </source>
</evidence>
<dbReference type="Proteomes" id="UP000222788">
    <property type="component" value="Unassembled WGS sequence"/>
</dbReference>
<dbReference type="OrthoDB" id="4062651at2759"/>
<dbReference type="InterPro" id="IPR051681">
    <property type="entry name" value="Ser/Thr_Kinases-Pseudokinases"/>
</dbReference>
<dbReference type="GO" id="GO:0004674">
    <property type="term" value="F:protein serine/threonine kinase activity"/>
    <property type="evidence" value="ECO:0007669"/>
    <property type="project" value="TreeGrafter"/>
</dbReference>
<dbReference type="SUPFAM" id="SSF56112">
    <property type="entry name" value="Protein kinase-like (PK-like)"/>
    <property type="match status" value="1"/>
</dbReference>
<dbReference type="AlphaFoldDB" id="A0A2C5XFC8"/>
<dbReference type="Gene3D" id="1.10.510.10">
    <property type="entry name" value="Transferase(Phosphotransferase) domain 1"/>
    <property type="match status" value="1"/>
</dbReference>
<comment type="caution">
    <text evidence="2">The sequence shown here is derived from an EMBL/GenBank/DDBJ whole genome shotgun (WGS) entry which is preliminary data.</text>
</comment>
<reference evidence="2 3" key="2">
    <citation type="journal article" date="2013" name="IMA Fungus">
        <title>IMA Genome-F 1: Ceratocystis fimbriata: Draft nuclear genome sequence for the plant pathogen, Ceratocystis fimbriata.</title>
        <authorList>
            <person name="Wilken P.M."/>
            <person name="Steenkamp E.T."/>
            <person name="Wingfield M.J."/>
            <person name="de Beer Z.W."/>
            <person name="Wingfield B.D."/>
        </authorList>
    </citation>
    <scope>NUCLEOTIDE SEQUENCE [LARGE SCALE GENOMIC DNA]</scope>
    <source>
        <strain evidence="2 3">CBS 114723</strain>
    </source>
</reference>
<reference evidence="2 3" key="1">
    <citation type="journal article" date="2013" name="Fungal Biol.">
        <title>Analysis of microsatellite markers in the genome of the plant pathogen Ceratocystis fimbriata.</title>
        <authorList>
            <person name="Simpson M.C."/>
            <person name="Wilken P.M."/>
            <person name="Coetzee M.P."/>
            <person name="Wingfield M.J."/>
            <person name="Wingfield B.D."/>
        </authorList>
    </citation>
    <scope>NUCLEOTIDE SEQUENCE [LARGE SCALE GENOMIC DNA]</scope>
    <source>
        <strain evidence="2 3">CBS 114723</strain>
    </source>
</reference>
<keyword evidence="3" id="KW-1185">Reference proteome</keyword>
<proteinExistence type="predicted"/>
<name>A0A2C5XFC8_9PEZI</name>
<protein>
    <recommendedName>
        <fullName evidence="1">Protein kinase domain-containing protein</fullName>
    </recommendedName>
</protein>
<evidence type="ECO:0000259" key="1">
    <source>
        <dbReference type="PROSITE" id="PS50011"/>
    </source>
</evidence>
<dbReference type="GO" id="GO:0005524">
    <property type="term" value="F:ATP binding"/>
    <property type="evidence" value="ECO:0007669"/>
    <property type="project" value="InterPro"/>
</dbReference>
<accession>A0A2C5XFC8</accession>
<evidence type="ECO:0000313" key="3">
    <source>
        <dbReference type="Proteomes" id="UP000222788"/>
    </source>
</evidence>
<sequence length="567" mass="65224">MNINLGIIDLIAHPTAGFLLPSHSTLRHDTSDSQASQFGDLSPPESPRWRIDCSGGLGSHYLVYPLFMTRVPPLRIDVFIPTSDNLSSDICESLDLGLAFHTRDPERLKHLRIHNYLLQALQAWTDRLPNPSEWYDSQIFGTRIILDDLPKDPATAPIKVAPMHFLEASFHSVASLRDLWGPEVLLPDTVDFRDIHVKQQIQDSISIVEVGGVVYAMKAVTNFIKFMYHELHILLTLSKHPHPNIISRPVKLVTKRSPFGGTHGVVGFLIEYHSAGSIRDVLPKRRIDKTLKLEDQIRWAQQLTSAVSHIFSSRFGLYYPDLRCENILLSQDDNIIMVDFEQRGVWCEFSAPEVNAIEYIRILAKSDKIDEQVRQRCVERLSRLLPGWDSLIMAQQYHEPVEGYNVPWLALNKAEREYAGVYMLGRVLWCFFEGVPAPDKAIIWQSYAQESHISFPEYRLTPQPIRDLIDRCTRGRTEQLNSLVVQKGSKLVAEGYDESNLSPQEHQEVIKKLSRQFWRDQVEKAEMWLDTREKEIEAGSWSNNYYDRPTLSEVERELDMFARSSKH</sequence>
<dbReference type="STRING" id="1035309.A0A2C5XFC8"/>
<dbReference type="EMBL" id="APWK03000016">
    <property type="protein sequence ID" value="PHH54994.1"/>
    <property type="molecule type" value="Genomic_DNA"/>
</dbReference>
<dbReference type="PROSITE" id="PS50011">
    <property type="entry name" value="PROTEIN_KINASE_DOM"/>
    <property type="match status" value="1"/>
</dbReference>
<dbReference type="InterPro" id="IPR000719">
    <property type="entry name" value="Prot_kinase_dom"/>
</dbReference>
<gene>
    <name evidence="2" type="ORF">CFIMG_007575RA00001</name>
</gene>
<dbReference type="PANTHER" id="PTHR44329:SF289">
    <property type="entry name" value="SERINE_THREONINE-PROTEIN KINASE VIK"/>
    <property type="match status" value="1"/>
</dbReference>
<feature type="domain" description="Protein kinase" evidence="1">
    <location>
        <begin position="170"/>
        <end position="567"/>
    </location>
</feature>
<organism evidence="2 3">
    <name type="scientific">Ceratocystis fimbriata CBS 114723</name>
    <dbReference type="NCBI Taxonomy" id="1035309"/>
    <lineage>
        <taxon>Eukaryota</taxon>
        <taxon>Fungi</taxon>
        <taxon>Dikarya</taxon>
        <taxon>Ascomycota</taxon>
        <taxon>Pezizomycotina</taxon>
        <taxon>Sordariomycetes</taxon>
        <taxon>Hypocreomycetidae</taxon>
        <taxon>Microascales</taxon>
        <taxon>Ceratocystidaceae</taxon>
        <taxon>Ceratocystis</taxon>
    </lineage>
</organism>